<proteinExistence type="predicted"/>
<reference evidence="1 2" key="1">
    <citation type="submission" date="2015-04" db="EMBL/GenBank/DDBJ databases">
        <authorList>
            <person name="Syromyatnikov M.Y."/>
            <person name="Popov V.N."/>
        </authorList>
    </citation>
    <scope>NUCLEOTIDE SEQUENCE [LARGE SCALE GENOMIC DNA]</scope>
</reference>
<gene>
    <name evidence="1" type="ORF">CLUMA_CG011270</name>
</gene>
<dbReference type="Proteomes" id="UP000183832">
    <property type="component" value="Unassembled WGS sequence"/>
</dbReference>
<evidence type="ECO:0000313" key="2">
    <source>
        <dbReference type="Proteomes" id="UP000183832"/>
    </source>
</evidence>
<evidence type="ECO:0000313" key="1">
    <source>
        <dbReference type="EMBL" id="CRK97895.1"/>
    </source>
</evidence>
<dbReference type="AlphaFoldDB" id="A0A1J1IC78"/>
<protein>
    <submittedName>
        <fullName evidence="1">CLUMA_CG011270, isoform A</fullName>
    </submittedName>
</protein>
<keyword evidence="2" id="KW-1185">Reference proteome</keyword>
<sequence length="60" mass="6743">MSGQIKLSSVSYAYRISKESDRKNLLIFSARRKATGDSKTMTNKTKDLFIANVVIFILVS</sequence>
<dbReference type="EMBL" id="CVRI01000047">
    <property type="protein sequence ID" value="CRK97895.1"/>
    <property type="molecule type" value="Genomic_DNA"/>
</dbReference>
<name>A0A1J1IC78_9DIPT</name>
<accession>A0A1J1IC78</accession>
<organism evidence="1 2">
    <name type="scientific">Clunio marinus</name>
    <dbReference type="NCBI Taxonomy" id="568069"/>
    <lineage>
        <taxon>Eukaryota</taxon>
        <taxon>Metazoa</taxon>
        <taxon>Ecdysozoa</taxon>
        <taxon>Arthropoda</taxon>
        <taxon>Hexapoda</taxon>
        <taxon>Insecta</taxon>
        <taxon>Pterygota</taxon>
        <taxon>Neoptera</taxon>
        <taxon>Endopterygota</taxon>
        <taxon>Diptera</taxon>
        <taxon>Nematocera</taxon>
        <taxon>Chironomoidea</taxon>
        <taxon>Chironomidae</taxon>
        <taxon>Clunio</taxon>
    </lineage>
</organism>